<reference evidence="1" key="2">
    <citation type="journal article" date="2015" name="Fish Shellfish Immunol.">
        <title>Early steps in the European eel (Anguilla anguilla)-Vibrio vulnificus interaction in the gills: Role of the RtxA13 toxin.</title>
        <authorList>
            <person name="Callol A."/>
            <person name="Pajuelo D."/>
            <person name="Ebbesson L."/>
            <person name="Teles M."/>
            <person name="MacKenzie S."/>
            <person name="Amaro C."/>
        </authorList>
    </citation>
    <scope>NUCLEOTIDE SEQUENCE</scope>
</reference>
<name>A0A0E9XGS6_ANGAN</name>
<accession>A0A0E9XGS6</accession>
<evidence type="ECO:0000313" key="1">
    <source>
        <dbReference type="EMBL" id="JAI01845.1"/>
    </source>
</evidence>
<proteinExistence type="predicted"/>
<organism evidence="1">
    <name type="scientific">Anguilla anguilla</name>
    <name type="common">European freshwater eel</name>
    <name type="synonym">Muraena anguilla</name>
    <dbReference type="NCBI Taxonomy" id="7936"/>
    <lineage>
        <taxon>Eukaryota</taxon>
        <taxon>Metazoa</taxon>
        <taxon>Chordata</taxon>
        <taxon>Craniata</taxon>
        <taxon>Vertebrata</taxon>
        <taxon>Euteleostomi</taxon>
        <taxon>Actinopterygii</taxon>
        <taxon>Neopterygii</taxon>
        <taxon>Teleostei</taxon>
        <taxon>Anguilliformes</taxon>
        <taxon>Anguillidae</taxon>
        <taxon>Anguilla</taxon>
    </lineage>
</organism>
<dbReference type="EMBL" id="GBXM01006733">
    <property type="protein sequence ID" value="JAI01845.1"/>
    <property type="molecule type" value="Transcribed_RNA"/>
</dbReference>
<reference evidence="1" key="1">
    <citation type="submission" date="2014-11" db="EMBL/GenBank/DDBJ databases">
        <authorList>
            <person name="Amaro Gonzalez C."/>
        </authorList>
    </citation>
    <scope>NUCLEOTIDE SEQUENCE</scope>
</reference>
<protein>
    <submittedName>
        <fullName evidence="1">Uncharacterized protein</fullName>
    </submittedName>
</protein>
<sequence>MNMGIIASLAFGISVTIPLLWHKWQEIIKAGTQCSLS</sequence>
<dbReference type="AlphaFoldDB" id="A0A0E9XGS6"/>